<feature type="region of interest" description="Disordered" evidence="1">
    <location>
        <begin position="1"/>
        <end position="72"/>
    </location>
</feature>
<dbReference type="AlphaFoldDB" id="K0R6K9"/>
<feature type="compositionally biased region" description="Low complexity" evidence="1">
    <location>
        <begin position="96"/>
        <end position="115"/>
    </location>
</feature>
<sequence length="242" mass="25070">MPPLFADPAVAVHESLGLPREGAPRRRDKQERPHQGGGRVGPGTAAPPSPPQSSAPPYQGRKGDTSRPRGRKAATLVVVIAWADRVISPWWSGSGLHPASSPAGPGARGTAAAKGSAVRRPGTFGSVDVLSPPPRSFSLDSPTPPAGWLDLAALAVPGSRRPVASFGGGGTKLPVLRCGRRGRLSRAQGELSSGPGSRSRLPGRRRGIPEVGHRGENIRTPAPSPITDGRSLLPFVSETVPR</sequence>
<feature type="region of interest" description="Disordered" evidence="1">
    <location>
        <begin position="180"/>
        <end position="242"/>
    </location>
</feature>
<feature type="compositionally biased region" description="Basic and acidic residues" evidence="1">
    <location>
        <begin position="22"/>
        <end position="34"/>
    </location>
</feature>
<evidence type="ECO:0000256" key="1">
    <source>
        <dbReference type="SAM" id="MobiDB-lite"/>
    </source>
</evidence>
<feature type="region of interest" description="Disordered" evidence="1">
    <location>
        <begin position="96"/>
        <end position="129"/>
    </location>
</feature>
<evidence type="ECO:0000313" key="3">
    <source>
        <dbReference type="Proteomes" id="UP000266841"/>
    </source>
</evidence>
<organism evidence="2 3">
    <name type="scientific">Thalassiosira oceanica</name>
    <name type="common">Marine diatom</name>
    <dbReference type="NCBI Taxonomy" id="159749"/>
    <lineage>
        <taxon>Eukaryota</taxon>
        <taxon>Sar</taxon>
        <taxon>Stramenopiles</taxon>
        <taxon>Ochrophyta</taxon>
        <taxon>Bacillariophyta</taxon>
        <taxon>Coscinodiscophyceae</taxon>
        <taxon>Thalassiosirophycidae</taxon>
        <taxon>Thalassiosirales</taxon>
        <taxon>Thalassiosiraceae</taxon>
        <taxon>Thalassiosira</taxon>
    </lineage>
</organism>
<evidence type="ECO:0000313" key="2">
    <source>
        <dbReference type="EMBL" id="EJK44241.1"/>
    </source>
</evidence>
<accession>K0R6K9</accession>
<proteinExistence type="predicted"/>
<reference evidence="2 3" key="1">
    <citation type="journal article" date="2012" name="Genome Biol.">
        <title>Genome and low-iron response of an oceanic diatom adapted to chronic iron limitation.</title>
        <authorList>
            <person name="Lommer M."/>
            <person name="Specht M."/>
            <person name="Roy A.S."/>
            <person name="Kraemer L."/>
            <person name="Andreson R."/>
            <person name="Gutowska M.A."/>
            <person name="Wolf J."/>
            <person name="Bergner S.V."/>
            <person name="Schilhabel M.B."/>
            <person name="Klostermeier U.C."/>
            <person name="Beiko R.G."/>
            <person name="Rosenstiel P."/>
            <person name="Hippler M."/>
            <person name="Laroche J."/>
        </authorList>
    </citation>
    <scope>NUCLEOTIDE SEQUENCE [LARGE SCALE GENOMIC DNA]</scope>
    <source>
        <strain evidence="2 3">CCMP1005</strain>
    </source>
</reference>
<keyword evidence="3" id="KW-1185">Reference proteome</keyword>
<feature type="compositionally biased region" description="Low complexity" evidence="1">
    <location>
        <begin position="191"/>
        <end position="200"/>
    </location>
</feature>
<dbReference type="EMBL" id="AGNL01049985">
    <property type="protein sequence ID" value="EJK44241.1"/>
    <property type="molecule type" value="Genomic_DNA"/>
</dbReference>
<comment type="caution">
    <text evidence="2">The sequence shown here is derived from an EMBL/GenBank/DDBJ whole genome shotgun (WGS) entry which is preliminary data.</text>
</comment>
<feature type="compositionally biased region" description="Pro residues" evidence="1">
    <location>
        <begin position="45"/>
        <end position="54"/>
    </location>
</feature>
<feature type="compositionally biased region" description="Basic and acidic residues" evidence="1">
    <location>
        <begin position="207"/>
        <end position="217"/>
    </location>
</feature>
<dbReference type="Proteomes" id="UP000266841">
    <property type="component" value="Unassembled WGS sequence"/>
</dbReference>
<protein>
    <submittedName>
        <fullName evidence="2">Uncharacterized protein</fullName>
    </submittedName>
</protein>
<gene>
    <name evidence="2" type="ORF">THAOC_37238</name>
</gene>
<name>K0R6K9_THAOC</name>